<sequence>MNPNHLLTIFLFIVGTTLLSLEVGWLVKKAALPLKPVMAYSEIQLQFIKIWVNVALLIGVILPSVMLIVFWRQPIRSQFFICYLIVVFVQLASEIVFSSWLCKSVVVIIGTLYTGFRIWQLWSGLHATTYSQPWLSLLWLVLIFWVMNIIMLLTMAFPSIFPESSKKL</sequence>
<feature type="transmembrane region" description="Helical" evidence="1">
    <location>
        <begin position="134"/>
        <end position="157"/>
    </location>
</feature>
<evidence type="ECO:0000313" key="3">
    <source>
        <dbReference type="Proteomes" id="UP000177870"/>
    </source>
</evidence>
<dbReference type="KEGG" id="mpro:BJP34_07835"/>
<gene>
    <name evidence="2" type="ORF">BJP34_07835</name>
</gene>
<feature type="transmembrane region" description="Helical" evidence="1">
    <location>
        <begin position="104"/>
        <end position="122"/>
    </location>
</feature>
<dbReference type="OrthoDB" id="581918at2"/>
<reference evidence="3" key="1">
    <citation type="submission" date="2016-10" db="EMBL/GenBank/DDBJ databases">
        <title>Comparative genomics uncovers the prolific and rare metabolic potential of the cyanobacterial genus Moorea.</title>
        <authorList>
            <person name="Leao T."/>
            <person name="Castelao G."/>
            <person name="Korobeynikov A."/>
            <person name="Monroe E.A."/>
            <person name="Podell S."/>
            <person name="Glukhov E."/>
            <person name="Allen E."/>
            <person name="Gerwick W.H."/>
            <person name="Gerwick L."/>
        </authorList>
    </citation>
    <scope>NUCLEOTIDE SEQUENCE [LARGE SCALE GENOMIC DNA]</scope>
    <source>
        <strain evidence="3">PAL-8-15-08-1</strain>
    </source>
</reference>
<feature type="transmembrane region" description="Helical" evidence="1">
    <location>
        <begin position="6"/>
        <end position="27"/>
    </location>
</feature>
<protein>
    <submittedName>
        <fullName evidence="2">Uncharacterized protein</fullName>
    </submittedName>
</protein>
<accession>A0A1D8U2Q7</accession>
<dbReference type="EMBL" id="CP017599">
    <property type="protein sequence ID" value="AOX04181.1"/>
    <property type="molecule type" value="Genomic_DNA"/>
</dbReference>
<dbReference type="AlphaFoldDB" id="A0A1D8U2Q7"/>
<evidence type="ECO:0000313" key="2">
    <source>
        <dbReference type="EMBL" id="AOX04181.1"/>
    </source>
</evidence>
<dbReference type="Proteomes" id="UP000177870">
    <property type="component" value="Chromosome"/>
</dbReference>
<proteinExistence type="predicted"/>
<feature type="transmembrane region" description="Helical" evidence="1">
    <location>
        <begin position="48"/>
        <end position="71"/>
    </location>
</feature>
<feature type="transmembrane region" description="Helical" evidence="1">
    <location>
        <begin position="77"/>
        <end position="97"/>
    </location>
</feature>
<keyword evidence="1" id="KW-0472">Membrane</keyword>
<keyword evidence="1" id="KW-1133">Transmembrane helix</keyword>
<name>A0A1D8U2Q7_9CYAN</name>
<evidence type="ECO:0000256" key="1">
    <source>
        <dbReference type="SAM" id="Phobius"/>
    </source>
</evidence>
<organism evidence="2 3">
    <name type="scientific">Moorena producens PAL-8-15-08-1</name>
    <dbReference type="NCBI Taxonomy" id="1458985"/>
    <lineage>
        <taxon>Bacteria</taxon>
        <taxon>Bacillati</taxon>
        <taxon>Cyanobacteriota</taxon>
        <taxon>Cyanophyceae</taxon>
        <taxon>Coleofasciculales</taxon>
        <taxon>Coleofasciculaceae</taxon>
        <taxon>Moorena</taxon>
    </lineage>
</organism>
<keyword evidence="1" id="KW-0812">Transmembrane</keyword>